<dbReference type="Proteomes" id="UP001243717">
    <property type="component" value="Unassembled WGS sequence"/>
</dbReference>
<keyword evidence="3" id="KW-1185">Reference proteome</keyword>
<keyword evidence="1" id="KW-0812">Transmembrane</keyword>
<evidence type="ECO:0000256" key="1">
    <source>
        <dbReference type="SAM" id="Phobius"/>
    </source>
</evidence>
<accession>A0ABU1ANK9</accession>
<keyword evidence="1" id="KW-0472">Membrane</keyword>
<comment type="caution">
    <text evidence="2">The sequence shown here is derived from an EMBL/GenBank/DDBJ whole genome shotgun (WGS) entry which is preliminary data.</text>
</comment>
<reference evidence="2 3" key="1">
    <citation type="submission" date="2023-04" db="EMBL/GenBank/DDBJ databases">
        <title>A novel bacteria isolated from coastal sediment.</title>
        <authorList>
            <person name="Liu X.-J."/>
            <person name="Du Z.-J."/>
        </authorList>
    </citation>
    <scope>NUCLEOTIDE SEQUENCE [LARGE SCALE GENOMIC DNA]</scope>
    <source>
        <strain evidence="2 3">SDUM461004</strain>
    </source>
</reference>
<dbReference type="EMBL" id="JARXIC010000075">
    <property type="protein sequence ID" value="MDQ8196382.1"/>
    <property type="molecule type" value="Genomic_DNA"/>
</dbReference>
<feature type="transmembrane region" description="Helical" evidence="1">
    <location>
        <begin position="33"/>
        <end position="51"/>
    </location>
</feature>
<dbReference type="RefSeq" id="WP_308986815.1">
    <property type="nucleotide sequence ID" value="NZ_JARXIC010000075.1"/>
</dbReference>
<name>A0ABU1ANK9_9BACT</name>
<evidence type="ECO:0000313" key="2">
    <source>
        <dbReference type="EMBL" id="MDQ8196382.1"/>
    </source>
</evidence>
<organism evidence="2 3">
    <name type="scientific">Thalassobacterium sedimentorum</name>
    <dbReference type="NCBI Taxonomy" id="3041258"/>
    <lineage>
        <taxon>Bacteria</taxon>
        <taxon>Pseudomonadati</taxon>
        <taxon>Verrucomicrobiota</taxon>
        <taxon>Opitutia</taxon>
        <taxon>Puniceicoccales</taxon>
        <taxon>Coraliomargaritaceae</taxon>
        <taxon>Thalassobacterium</taxon>
    </lineage>
</organism>
<protein>
    <submittedName>
        <fullName evidence="2">Uncharacterized protein</fullName>
    </submittedName>
</protein>
<gene>
    <name evidence="2" type="ORF">QEH59_18270</name>
</gene>
<proteinExistence type="predicted"/>
<keyword evidence="1" id="KW-1133">Transmembrane helix</keyword>
<sequence>MHFLIPITLIVGLLAIWLLIVKSESYKFRAIGGIVFIGLLGYAFSFYHLTYRNYERDYYDSALNGIRELIEKGRQDEAIEPILKYQESNNEGFSAVADLASTISRLIWAEPDGSGQ</sequence>
<evidence type="ECO:0000313" key="3">
    <source>
        <dbReference type="Proteomes" id="UP001243717"/>
    </source>
</evidence>